<dbReference type="EMBL" id="JAUMIT010000005">
    <property type="protein sequence ID" value="MDO3695446.1"/>
    <property type="molecule type" value="Genomic_DNA"/>
</dbReference>
<protein>
    <submittedName>
        <fullName evidence="2">Cupin domain-containing protein</fullName>
    </submittedName>
</protein>
<comment type="caution">
    <text evidence="2">The sequence shown here is derived from an EMBL/GenBank/DDBJ whole genome shotgun (WGS) entry which is preliminary data.</text>
</comment>
<organism evidence="2 3">
    <name type="scientific">Wenyingzhuangia gilva</name>
    <dbReference type="NCBI Taxonomy" id="3057677"/>
    <lineage>
        <taxon>Bacteria</taxon>
        <taxon>Pseudomonadati</taxon>
        <taxon>Bacteroidota</taxon>
        <taxon>Flavobacteriia</taxon>
        <taxon>Flavobacteriales</taxon>
        <taxon>Flavobacteriaceae</taxon>
        <taxon>Wenyingzhuangia</taxon>
    </lineage>
</organism>
<proteinExistence type="predicted"/>
<sequence>MTKRAQLLIDQLELIQHPEGGYFKETHRSVGKIPQNSLPDLFNGDRNYYTSIYFLLTSDDFSAFHKINQEETWYFHEGAPIKIHQISPSGEYSFVMLGNNVLKGQQFQHTVPREYWFAATVEQKDSYSLVGCAVAPGFDFDDFTLAKRNELIALFPEHEKMITELTLS</sequence>
<dbReference type="CDD" id="cd06121">
    <property type="entry name" value="cupin_YML079wp"/>
    <property type="match status" value="1"/>
</dbReference>
<dbReference type="PANTHER" id="PTHR33387">
    <property type="entry name" value="RMLC-LIKE JELLY ROLL FOLD PROTEIN"/>
    <property type="match status" value="1"/>
</dbReference>
<dbReference type="Proteomes" id="UP001168642">
    <property type="component" value="Unassembled WGS sequence"/>
</dbReference>
<dbReference type="InterPro" id="IPR009327">
    <property type="entry name" value="Cupin_DUF985"/>
</dbReference>
<name>A0ABT8VU09_9FLAO</name>
<keyword evidence="3" id="KW-1185">Reference proteome</keyword>
<gene>
    <name evidence="2" type="ORF">QVZ41_11405</name>
</gene>
<dbReference type="InterPro" id="IPR014710">
    <property type="entry name" value="RmlC-like_jellyroll"/>
</dbReference>
<dbReference type="InterPro" id="IPR039935">
    <property type="entry name" value="YML079W-like"/>
</dbReference>
<dbReference type="SUPFAM" id="SSF51182">
    <property type="entry name" value="RmlC-like cupins"/>
    <property type="match status" value="1"/>
</dbReference>
<evidence type="ECO:0000313" key="2">
    <source>
        <dbReference type="EMBL" id="MDO3695446.1"/>
    </source>
</evidence>
<dbReference type="RefSeq" id="WP_302884708.1">
    <property type="nucleotide sequence ID" value="NZ_JAUMIT010000005.1"/>
</dbReference>
<evidence type="ECO:0000313" key="3">
    <source>
        <dbReference type="Proteomes" id="UP001168642"/>
    </source>
</evidence>
<feature type="domain" description="DUF985" evidence="1">
    <location>
        <begin position="8"/>
        <end position="146"/>
    </location>
</feature>
<dbReference type="PANTHER" id="PTHR33387:SF3">
    <property type="entry name" value="DUF985 DOMAIN-CONTAINING PROTEIN"/>
    <property type="match status" value="1"/>
</dbReference>
<dbReference type="Gene3D" id="2.60.120.10">
    <property type="entry name" value="Jelly Rolls"/>
    <property type="match status" value="1"/>
</dbReference>
<accession>A0ABT8VU09</accession>
<dbReference type="Pfam" id="PF06172">
    <property type="entry name" value="Cupin_5"/>
    <property type="match status" value="1"/>
</dbReference>
<dbReference type="InterPro" id="IPR011051">
    <property type="entry name" value="RmlC_Cupin_sf"/>
</dbReference>
<reference evidence="2" key="1">
    <citation type="submission" date="2023-07" db="EMBL/GenBank/DDBJ databases">
        <title>Wenyingzhuangia sp. chi5 genome sequencing and assembly.</title>
        <authorList>
            <person name="Park S."/>
        </authorList>
    </citation>
    <scope>NUCLEOTIDE SEQUENCE</scope>
    <source>
        <strain evidence="2">Chi5</strain>
    </source>
</reference>
<evidence type="ECO:0000259" key="1">
    <source>
        <dbReference type="Pfam" id="PF06172"/>
    </source>
</evidence>